<dbReference type="GO" id="GO:0036199">
    <property type="term" value="F:cholest-4-en-3-one 26-monooxygenase activity"/>
    <property type="evidence" value="ECO:0007669"/>
    <property type="project" value="TreeGrafter"/>
</dbReference>
<evidence type="ECO:0000256" key="7">
    <source>
        <dbReference type="ARBA" id="ARBA00043906"/>
    </source>
</evidence>
<sequence>MVSNELEGKEAGTCPVSGHIDLSKTTLTDPEILAHPNDFYKTVRTEDPVHYDEKLGMYLISRYDDLQTVLRDPITFSVKKGFKENYAKGFQEELKERLANEAGGFFEEAIMTDPPEHTRARRLLDGAFTAHRVRELQPAITKLVADIIEGLLEKGEAEIFSDFAVPITSAIICEQLGVDLPSETIQRWALAFTQQISRMTNREDFEELAKELIDLQKFIIEQIKHRQENPSEDMISDLIHARAEGEENPTLSFGETVGLVRALLIAGNETTATALTTMFYVLATRPDLVKLLQDNFDDDRLYQRFVEELLRYDPPVRGLTRMTTKEVEVGGVTLPEGAHLLLLYASANDDETQFTCPRDFDVERSNVGRHMSFGGGVHRCAGAALARMELKVAAREIIRRMDNIKLAIPEEDIKYLPTIATHTISNLQVSFTRRS</sequence>
<protein>
    <submittedName>
        <fullName evidence="9">Cytochrome P450</fullName>
    </submittedName>
</protein>
<evidence type="ECO:0000256" key="5">
    <source>
        <dbReference type="ARBA" id="ARBA00023004"/>
    </source>
</evidence>
<dbReference type="Gene3D" id="1.10.630.10">
    <property type="entry name" value="Cytochrome P450"/>
    <property type="match status" value="1"/>
</dbReference>
<comment type="function">
    <text evidence="7">Cytochromes P450 are a group of heme-thiolate monooxygenases. They oxidize a variety of structurally unrelated compounds, including steroids, fatty acids, and xenobiotics.</text>
</comment>
<dbReference type="Proteomes" id="UP000319148">
    <property type="component" value="Unassembled WGS sequence"/>
</dbReference>
<keyword evidence="10" id="KW-1185">Reference proteome</keyword>
<reference evidence="10" key="1">
    <citation type="submission" date="2019-06" db="EMBL/GenBank/DDBJ databases">
        <title>The complete genome of Emcibacter congregatus ZYLT.</title>
        <authorList>
            <person name="Zhao Z."/>
        </authorList>
    </citation>
    <scope>NUCLEOTIDE SEQUENCE [LARGE SCALE GENOMIC DNA]</scope>
    <source>
        <strain evidence="10">MCCC 1A06723</strain>
    </source>
</reference>
<dbReference type="PRINTS" id="PR00385">
    <property type="entry name" value="P450"/>
</dbReference>
<dbReference type="OrthoDB" id="5522954at2"/>
<dbReference type="GO" id="GO:0020037">
    <property type="term" value="F:heme binding"/>
    <property type="evidence" value="ECO:0007669"/>
    <property type="project" value="InterPro"/>
</dbReference>
<organism evidence="9 10">
    <name type="scientific">Emcibacter nanhaiensis</name>
    <dbReference type="NCBI Taxonomy" id="1505037"/>
    <lineage>
        <taxon>Bacteria</taxon>
        <taxon>Pseudomonadati</taxon>
        <taxon>Pseudomonadota</taxon>
        <taxon>Alphaproteobacteria</taxon>
        <taxon>Emcibacterales</taxon>
        <taxon>Emcibacteraceae</taxon>
        <taxon>Emcibacter</taxon>
    </lineage>
</organism>
<dbReference type="GO" id="GO:0008395">
    <property type="term" value="F:steroid hydroxylase activity"/>
    <property type="evidence" value="ECO:0007669"/>
    <property type="project" value="TreeGrafter"/>
</dbReference>
<dbReference type="InterPro" id="IPR036396">
    <property type="entry name" value="Cyt_P450_sf"/>
</dbReference>
<keyword evidence="6 8" id="KW-0503">Monooxygenase</keyword>
<evidence type="ECO:0000313" key="10">
    <source>
        <dbReference type="Proteomes" id="UP000319148"/>
    </source>
</evidence>
<dbReference type="AlphaFoldDB" id="A0A501PHD1"/>
<dbReference type="InterPro" id="IPR002397">
    <property type="entry name" value="Cyt_P450_B"/>
</dbReference>
<keyword evidence="3 8" id="KW-0479">Metal-binding</keyword>
<evidence type="ECO:0000256" key="1">
    <source>
        <dbReference type="ARBA" id="ARBA00010617"/>
    </source>
</evidence>
<dbReference type="InterPro" id="IPR017972">
    <property type="entry name" value="Cyt_P450_CS"/>
</dbReference>
<dbReference type="PANTHER" id="PTHR46696:SF4">
    <property type="entry name" value="BIOTIN BIOSYNTHESIS CYTOCHROME P450"/>
    <property type="match status" value="1"/>
</dbReference>
<accession>A0A501PHD1</accession>
<dbReference type="PROSITE" id="PS00086">
    <property type="entry name" value="CYTOCHROME_P450"/>
    <property type="match status" value="1"/>
</dbReference>
<comment type="caution">
    <text evidence="9">The sequence shown here is derived from an EMBL/GenBank/DDBJ whole genome shotgun (WGS) entry which is preliminary data.</text>
</comment>
<dbReference type="GO" id="GO:0006707">
    <property type="term" value="P:cholesterol catabolic process"/>
    <property type="evidence" value="ECO:0007669"/>
    <property type="project" value="TreeGrafter"/>
</dbReference>
<dbReference type="GO" id="GO:0005506">
    <property type="term" value="F:iron ion binding"/>
    <property type="evidence" value="ECO:0007669"/>
    <property type="project" value="InterPro"/>
</dbReference>
<evidence type="ECO:0000313" key="9">
    <source>
        <dbReference type="EMBL" id="TPD59873.1"/>
    </source>
</evidence>
<evidence type="ECO:0000256" key="6">
    <source>
        <dbReference type="ARBA" id="ARBA00023033"/>
    </source>
</evidence>
<name>A0A501PHD1_9PROT</name>
<dbReference type="Pfam" id="PF00067">
    <property type="entry name" value="p450"/>
    <property type="match status" value="1"/>
</dbReference>
<dbReference type="PANTHER" id="PTHR46696">
    <property type="entry name" value="P450, PUTATIVE (EUROFUNG)-RELATED"/>
    <property type="match status" value="1"/>
</dbReference>
<dbReference type="EMBL" id="VFIY01000010">
    <property type="protein sequence ID" value="TPD59873.1"/>
    <property type="molecule type" value="Genomic_DNA"/>
</dbReference>
<evidence type="ECO:0000256" key="2">
    <source>
        <dbReference type="ARBA" id="ARBA00022617"/>
    </source>
</evidence>
<keyword evidence="4 8" id="KW-0560">Oxidoreductase</keyword>
<evidence type="ECO:0000256" key="4">
    <source>
        <dbReference type="ARBA" id="ARBA00023002"/>
    </source>
</evidence>
<dbReference type="SUPFAM" id="SSF48264">
    <property type="entry name" value="Cytochrome P450"/>
    <property type="match status" value="1"/>
</dbReference>
<comment type="similarity">
    <text evidence="1 8">Belongs to the cytochrome P450 family.</text>
</comment>
<evidence type="ECO:0000256" key="8">
    <source>
        <dbReference type="RuleBase" id="RU000461"/>
    </source>
</evidence>
<keyword evidence="5 8" id="KW-0408">Iron</keyword>
<proteinExistence type="inferred from homology"/>
<keyword evidence="2 8" id="KW-0349">Heme</keyword>
<dbReference type="InterPro" id="IPR001128">
    <property type="entry name" value="Cyt_P450"/>
</dbReference>
<gene>
    <name evidence="9" type="ORF">FIV46_10355</name>
</gene>
<dbReference type="FunFam" id="1.10.630.10:FF:000018">
    <property type="entry name" value="Cytochrome P450 monooxygenase"/>
    <property type="match status" value="1"/>
</dbReference>
<dbReference type="RefSeq" id="WP_139940844.1">
    <property type="nucleotide sequence ID" value="NZ_JBHSYP010000006.1"/>
</dbReference>
<dbReference type="PRINTS" id="PR00359">
    <property type="entry name" value="BP450"/>
</dbReference>
<evidence type="ECO:0000256" key="3">
    <source>
        <dbReference type="ARBA" id="ARBA00022723"/>
    </source>
</evidence>